<evidence type="ECO:0000313" key="2">
    <source>
        <dbReference type="EMBL" id="CAI9298636.1"/>
    </source>
</evidence>
<dbReference type="AlphaFoldDB" id="A0AA35ZUU3"/>
<name>A0AA35ZUU3_LACSI</name>
<dbReference type="Pfam" id="PF03140">
    <property type="entry name" value="DUF247"/>
    <property type="match status" value="1"/>
</dbReference>
<dbReference type="PANTHER" id="PTHR31170:SF25">
    <property type="entry name" value="BNAA09G04570D PROTEIN"/>
    <property type="match status" value="1"/>
</dbReference>
<keyword evidence="3" id="KW-1185">Reference proteome</keyword>
<organism evidence="2 3">
    <name type="scientific">Lactuca saligna</name>
    <name type="common">Willowleaf lettuce</name>
    <dbReference type="NCBI Taxonomy" id="75948"/>
    <lineage>
        <taxon>Eukaryota</taxon>
        <taxon>Viridiplantae</taxon>
        <taxon>Streptophyta</taxon>
        <taxon>Embryophyta</taxon>
        <taxon>Tracheophyta</taxon>
        <taxon>Spermatophyta</taxon>
        <taxon>Magnoliopsida</taxon>
        <taxon>eudicotyledons</taxon>
        <taxon>Gunneridae</taxon>
        <taxon>Pentapetalae</taxon>
        <taxon>asterids</taxon>
        <taxon>campanulids</taxon>
        <taxon>Asterales</taxon>
        <taxon>Asteraceae</taxon>
        <taxon>Cichorioideae</taxon>
        <taxon>Cichorieae</taxon>
        <taxon>Lactucinae</taxon>
        <taxon>Lactuca</taxon>
    </lineage>
</organism>
<dbReference type="EMBL" id="OX465084">
    <property type="protein sequence ID" value="CAI9298636.1"/>
    <property type="molecule type" value="Genomic_DNA"/>
</dbReference>
<keyword evidence="1" id="KW-0812">Transmembrane</keyword>
<dbReference type="InterPro" id="IPR004158">
    <property type="entry name" value="DUF247_pln"/>
</dbReference>
<gene>
    <name evidence="2" type="ORF">LSALG_LOCUS37389</name>
</gene>
<proteinExistence type="predicted"/>
<feature type="transmembrane region" description="Helical" evidence="1">
    <location>
        <begin position="411"/>
        <end position="434"/>
    </location>
</feature>
<keyword evidence="1" id="KW-0472">Membrane</keyword>
<accession>A0AA35ZUU3</accession>
<evidence type="ECO:0000313" key="3">
    <source>
        <dbReference type="Proteomes" id="UP001177003"/>
    </source>
</evidence>
<protein>
    <submittedName>
        <fullName evidence="2">Uncharacterized protein</fullName>
    </submittedName>
</protein>
<dbReference type="PANTHER" id="PTHR31170">
    <property type="entry name" value="BNAC04G53230D PROTEIN"/>
    <property type="match status" value="1"/>
</dbReference>
<keyword evidence="1" id="KW-1133">Transmembrane helix</keyword>
<reference evidence="2" key="1">
    <citation type="submission" date="2023-04" db="EMBL/GenBank/DDBJ databases">
        <authorList>
            <person name="Vijverberg K."/>
            <person name="Xiong W."/>
            <person name="Schranz E."/>
        </authorList>
    </citation>
    <scope>NUCLEOTIDE SEQUENCE</scope>
</reference>
<dbReference type="Proteomes" id="UP001177003">
    <property type="component" value="Chromosome 8"/>
</dbReference>
<sequence length="437" mass="49912">MANGDVDIVVEDVQGLFESIRSSPSAFPLIQILIDMVPSGRRDISPTSFDPRVVSIGPLHREDKTLQAFEHQKHMHASDLLNSPCGSSNQTLKECVQKVLATTDRIRACYDNIKIEKYNDNELAKMMVIDACFILQFIRVLTNSSDEAVAFLRASSIIYDLMLFENQIPFFILQDIFDSTILTSEPKASLPHLILQLVQFFNIFETNIPVQSSYPIEPNDHILGFLEKCFRPSKEYSPLQALPSVAMHSTVELERSGVIFKPNIDARWAMTINFQSSTAFNCFSWSRDKPTLRMPVLRIDNFTESILRNLIAYEQSSSSYRTCGYVTSYAMAMDMLVDTEEDIGKLIESKVVVNHLGSNEKAADMINSLCKELPFRRFYYFDDWREMDRHYNSYWPKNIAALKRTYFSNPWSMIALVAAIVLFALTVVQTIYTVNAI</sequence>
<evidence type="ECO:0000256" key="1">
    <source>
        <dbReference type="SAM" id="Phobius"/>
    </source>
</evidence>